<dbReference type="InterPro" id="IPR052703">
    <property type="entry name" value="Aromatic_CoA_ox/epox"/>
</dbReference>
<proteinExistence type="predicted"/>
<dbReference type="Pfam" id="PF05138">
    <property type="entry name" value="PaaA_PaaC"/>
    <property type="match status" value="1"/>
</dbReference>
<dbReference type="GO" id="GO:0097266">
    <property type="term" value="F:phenylacetyl-CoA 1,2-epoxidase activity"/>
    <property type="evidence" value="ECO:0007669"/>
    <property type="project" value="UniProtKB-EC"/>
</dbReference>
<name>A0ABW4KUZ4_9BURK</name>
<dbReference type="InterPro" id="IPR011882">
    <property type="entry name" value="PaaC"/>
</dbReference>
<protein>
    <submittedName>
        <fullName evidence="1">1,2-phenylacetyl-CoA epoxidase subunit PaaC</fullName>
        <ecNumber evidence="1">1.14.13.149</ecNumber>
    </submittedName>
</protein>
<evidence type="ECO:0000313" key="2">
    <source>
        <dbReference type="Proteomes" id="UP001597304"/>
    </source>
</evidence>
<dbReference type="SUPFAM" id="SSF47240">
    <property type="entry name" value="Ferritin-like"/>
    <property type="match status" value="1"/>
</dbReference>
<dbReference type="Proteomes" id="UP001597304">
    <property type="component" value="Unassembled WGS sequence"/>
</dbReference>
<dbReference type="PANTHER" id="PTHR30458">
    <property type="entry name" value="PHENYLACETIC ACID DEGRADATION PROTEIN PAA"/>
    <property type="match status" value="1"/>
</dbReference>
<dbReference type="EC" id="1.14.13.149" evidence="1"/>
<dbReference type="NCBIfam" id="TIGR02158">
    <property type="entry name" value="PA_CoA_Oxy3"/>
    <property type="match status" value="1"/>
</dbReference>
<accession>A0ABW4KUZ4</accession>
<reference evidence="2" key="1">
    <citation type="journal article" date="2019" name="Int. J. Syst. Evol. Microbiol.">
        <title>The Global Catalogue of Microorganisms (GCM) 10K type strain sequencing project: providing services to taxonomists for standard genome sequencing and annotation.</title>
        <authorList>
            <consortium name="The Broad Institute Genomics Platform"/>
            <consortium name="The Broad Institute Genome Sequencing Center for Infectious Disease"/>
            <person name="Wu L."/>
            <person name="Ma J."/>
        </authorList>
    </citation>
    <scope>NUCLEOTIDE SEQUENCE [LARGE SCALE GENOMIC DNA]</scope>
    <source>
        <strain evidence="2">LMG 29247</strain>
    </source>
</reference>
<gene>
    <name evidence="1" type="primary">paaC</name>
    <name evidence="1" type="ORF">ACFSF0_05960</name>
</gene>
<dbReference type="Gene3D" id="1.20.1260.10">
    <property type="match status" value="1"/>
</dbReference>
<dbReference type="InterPro" id="IPR009078">
    <property type="entry name" value="Ferritin-like_SF"/>
</dbReference>
<dbReference type="PANTHER" id="PTHR30458:SF0">
    <property type="entry name" value="1,2-PHENYLACETYL-COA EPOXIDASE, SUBUNIT C"/>
    <property type="match status" value="1"/>
</dbReference>
<dbReference type="EMBL" id="JBHUEJ010000015">
    <property type="protein sequence ID" value="MFD1710140.1"/>
    <property type="molecule type" value="Genomic_DNA"/>
</dbReference>
<comment type="caution">
    <text evidence="1">The sequence shown here is derived from an EMBL/GenBank/DDBJ whole genome shotgun (WGS) entry which is preliminary data.</text>
</comment>
<organism evidence="1 2">
    <name type="scientific">Ottowia flava</name>
    <dbReference type="NCBI Taxonomy" id="2675430"/>
    <lineage>
        <taxon>Bacteria</taxon>
        <taxon>Pseudomonadati</taxon>
        <taxon>Pseudomonadota</taxon>
        <taxon>Betaproteobacteria</taxon>
        <taxon>Burkholderiales</taxon>
        <taxon>Comamonadaceae</taxon>
        <taxon>Ottowia</taxon>
    </lineage>
</organism>
<dbReference type="InterPro" id="IPR007814">
    <property type="entry name" value="PaaA_PaaC"/>
</dbReference>
<evidence type="ECO:0000313" key="1">
    <source>
        <dbReference type="EMBL" id="MFD1710140.1"/>
    </source>
</evidence>
<keyword evidence="2" id="KW-1185">Reference proteome</keyword>
<keyword evidence="1" id="KW-0560">Oxidoreductase</keyword>
<sequence>MDARVNTPAPVDYLLHLADNAVVLGQRNAEWNGHAPILEEDLAMANNSLDLIGQARMLYQYAAERLNADVRAPRNTAWPAGPVTEDTLAYFRDVPEFRNYTLLELPHRLALVPAAGGERDWGVTTVRNFLYSALMVLVWERLSQSTDAHLAAIAAKSLKETRYHLRHSRDWLVRLGDGTDESHRRVQDALDYLLPFTDEFWSASAVESAVAADASGVQVAELRDEWNAIVDEAIAEATLKRPAAADGYVTQGKSGVHSEHLGYLLAEMQSLARAHPGAVW</sequence>
<dbReference type="PIRSF" id="PIRSF037834">
    <property type="entry name" value="PA_CoA_Oase3"/>
    <property type="match status" value="1"/>
</dbReference>
<dbReference type="RefSeq" id="WP_147911902.1">
    <property type="nucleotide sequence ID" value="NZ_JBHUEJ010000015.1"/>
</dbReference>
<dbReference type="InterPro" id="IPR012347">
    <property type="entry name" value="Ferritin-like"/>
</dbReference>